<keyword evidence="4" id="KW-1185">Reference proteome</keyword>
<protein>
    <submittedName>
        <fullName evidence="3">V-set immunoregulatory receptor</fullName>
    </submittedName>
</protein>
<proteinExistence type="predicted"/>
<organism evidence="3 4">
    <name type="scientific">Oncorhynchus kisutch</name>
    <name type="common">Coho salmon</name>
    <name type="synonym">Salmo kisutch</name>
    <dbReference type="NCBI Taxonomy" id="8019"/>
    <lineage>
        <taxon>Eukaryota</taxon>
        <taxon>Metazoa</taxon>
        <taxon>Chordata</taxon>
        <taxon>Craniata</taxon>
        <taxon>Vertebrata</taxon>
        <taxon>Euteleostomi</taxon>
        <taxon>Actinopterygii</taxon>
        <taxon>Neopterygii</taxon>
        <taxon>Teleostei</taxon>
        <taxon>Protacanthopterygii</taxon>
        <taxon>Salmoniformes</taxon>
        <taxon>Salmonidae</taxon>
        <taxon>Salmoninae</taxon>
        <taxon>Oncorhynchus</taxon>
    </lineage>
</organism>
<reference evidence="3" key="2">
    <citation type="submission" date="2025-09" db="UniProtKB">
        <authorList>
            <consortium name="Ensembl"/>
        </authorList>
    </citation>
    <scope>IDENTIFICATION</scope>
</reference>
<sequence>MFEGRSILKSRLHRRQKTIMTWELYSRETLRIHLLLRFLLYFHLASVVGANGDVAHPHTRLTVNAPHLSYMCEVGANVTLLCAQRGAKLHPSDHLHQSWLFTPHSAEHCHDKVHPRDHNHRGNHSSVALPWGVKYGASEESFWVQLQLVNNSDQGRYCCLSLDINNGKVVQRTHSHVFLTITPRKRDESKCTLLDIKPAEGSVTAGLATAACIMAILSLPIILVLVYKQRQSAQSSQRAHELVRMDSEAAGHENPVFLGVSPPGQAKTRTVSQIMTRQSSETGRHLLLSDPGTPLSPPAHGVVFFPEQVKWHHSRGFPVIAHRRALPVYHSVLLVLIPLISQRRTHGIKPSTCYSSWGHFK</sequence>
<dbReference type="GeneTree" id="ENSGT00940000163216"/>
<dbReference type="InterPro" id="IPR042473">
    <property type="entry name" value="VISTA"/>
</dbReference>
<feature type="transmembrane region" description="Helical" evidence="1">
    <location>
        <begin position="205"/>
        <end position="227"/>
    </location>
</feature>
<evidence type="ECO:0000256" key="1">
    <source>
        <dbReference type="SAM" id="Phobius"/>
    </source>
</evidence>
<keyword evidence="1" id="KW-0812">Transmembrane</keyword>
<dbReference type="GO" id="GO:0046636">
    <property type="term" value="P:negative regulation of alpha-beta T cell activation"/>
    <property type="evidence" value="ECO:0007669"/>
    <property type="project" value="TreeGrafter"/>
</dbReference>
<keyword evidence="1" id="KW-1133">Transmembrane helix</keyword>
<keyword evidence="1" id="KW-0472">Membrane</keyword>
<evidence type="ECO:0000259" key="2">
    <source>
        <dbReference type="PROSITE" id="PS50835"/>
    </source>
</evidence>
<reference evidence="3" key="1">
    <citation type="submission" date="2025-08" db="UniProtKB">
        <authorList>
            <consortium name="Ensembl"/>
        </authorList>
    </citation>
    <scope>IDENTIFICATION</scope>
</reference>
<dbReference type="PROSITE" id="PS50835">
    <property type="entry name" value="IG_LIKE"/>
    <property type="match status" value="1"/>
</dbReference>
<gene>
    <name evidence="3" type="primary">vsir</name>
</gene>
<dbReference type="GO" id="GO:0050776">
    <property type="term" value="P:regulation of immune response"/>
    <property type="evidence" value="ECO:0007669"/>
    <property type="project" value="InterPro"/>
</dbReference>
<dbReference type="PANTHER" id="PTHR44819">
    <property type="entry name" value="V-TYPE IMMUNOGLOBULIN DOMAIN-CONTAINING SUPPRESSOR OF T-CELL ACTIVATION"/>
    <property type="match status" value="1"/>
</dbReference>
<evidence type="ECO:0000313" key="3">
    <source>
        <dbReference type="Ensembl" id="ENSOKIP00005034162.1"/>
    </source>
</evidence>
<dbReference type="PANTHER" id="PTHR44819:SF1">
    <property type="entry name" value="V-TYPE IMMUNOGLOBULIN DOMAIN-CONTAINING SUPPRESSOR OF T-CELL ACTIVATION"/>
    <property type="match status" value="1"/>
</dbReference>
<evidence type="ECO:0000313" key="4">
    <source>
        <dbReference type="Proteomes" id="UP000694557"/>
    </source>
</evidence>
<dbReference type="GeneID" id="109889706"/>
<dbReference type="Ensembl" id="ENSOKIT00005036051.1">
    <property type="protein sequence ID" value="ENSOKIP00005034162.1"/>
    <property type="gene ID" value="ENSOKIG00005014608.1"/>
</dbReference>
<name>A0A8C7FY53_ONCKI</name>
<dbReference type="RefSeq" id="XP_031679106.1">
    <property type="nucleotide sequence ID" value="XM_031823246.1"/>
</dbReference>
<accession>A0A8C7FY53</accession>
<dbReference type="Proteomes" id="UP000694557">
    <property type="component" value="Unassembled WGS sequence"/>
</dbReference>
<dbReference type="InterPro" id="IPR007110">
    <property type="entry name" value="Ig-like_dom"/>
</dbReference>
<feature type="domain" description="Ig-like" evidence="2">
    <location>
        <begin position="57"/>
        <end position="175"/>
    </location>
</feature>
<dbReference type="GO" id="GO:0005886">
    <property type="term" value="C:plasma membrane"/>
    <property type="evidence" value="ECO:0007669"/>
    <property type="project" value="TreeGrafter"/>
</dbReference>
<dbReference type="CTD" id="64115"/>
<dbReference type="AlphaFoldDB" id="A0A8C7FY53"/>